<dbReference type="PANTHER" id="PTHR46382:SF1">
    <property type="entry name" value="PHOSPHATIDATE CYTIDYLYLTRANSFERASE"/>
    <property type="match status" value="1"/>
</dbReference>
<keyword evidence="21" id="KW-1185">Reference proteome</keyword>
<feature type="transmembrane region" description="Helical" evidence="19">
    <location>
        <begin position="184"/>
        <end position="202"/>
    </location>
</feature>
<dbReference type="RefSeq" id="WP_153115581.1">
    <property type="nucleotide sequence ID" value="NZ_JACIGE010000004.1"/>
</dbReference>
<evidence type="ECO:0000313" key="21">
    <source>
        <dbReference type="Proteomes" id="UP000587070"/>
    </source>
</evidence>
<dbReference type="PANTHER" id="PTHR46382">
    <property type="entry name" value="PHOSPHATIDATE CYTIDYLYLTRANSFERASE"/>
    <property type="match status" value="1"/>
</dbReference>
<gene>
    <name evidence="20" type="ORF">GGD90_001434</name>
</gene>
<keyword evidence="11 18" id="KW-0812">Transmembrane</keyword>
<reference evidence="20 21" key="1">
    <citation type="submission" date="2020-08" db="EMBL/GenBank/DDBJ databases">
        <title>Genome sequencing of Purple Non-Sulfur Bacteria from various extreme environments.</title>
        <authorList>
            <person name="Mayer M."/>
        </authorList>
    </citation>
    <scope>NUCLEOTIDE SEQUENCE [LARGE SCALE GENOMIC DNA]</scope>
    <source>
        <strain evidence="20 21">2761</strain>
    </source>
</reference>
<comment type="pathway">
    <text evidence="4">Lipid metabolism.</text>
</comment>
<keyword evidence="9" id="KW-0444">Lipid biosynthesis</keyword>
<evidence type="ECO:0000256" key="15">
    <source>
        <dbReference type="ARBA" id="ARBA00023136"/>
    </source>
</evidence>
<evidence type="ECO:0000256" key="16">
    <source>
        <dbReference type="ARBA" id="ARBA00023209"/>
    </source>
</evidence>
<keyword evidence="10 18" id="KW-0808">Transferase</keyword>
<keyword evidence="14" id="KW-0443">Lipid metabolism</keyword>
<evidence type="ECO:0000256" key="11">
    <source>
        <dbReference type="ARBA" id="ARBA00022692"/>
    </source>
</evidence>
<dbReference type="InterPro" id="IPR000374">
    <property type="entry name" value="PC_trans"/>
</dbReference>
<dbReference type="EC" id="2.7.7.41" evidence="6 18"/>
<evidence type="ECO:0000256" key="17">
    <source>
        <dbReference type="ARBA" id="ARBA00023264"/>
    </source>
</evidence>
<evidence type="ECO:0000256" key="4">
    <source>
        <dbReference type="ARBA" id="ARBA00005189"/>
    </source>
</evidence>
<dbReference type="GO" id="GO:0016024">
    <property type="term" value="P:CDP-diacylglycerol biosynthetic process"/>
    <property type="evidence" value="ECO:0007669"/>
    <property type="project" value="UniProtKB-UniPathway"/>
</dbReference>
<protein>
    <recommendedName>
        <fullName evidence="7 18">Phosphatidate cytidylyltransferase</fullName>
        <ecNumber evidence="6 18">2.7.7.41</ecNumber>
    </recommendedName>
</protein>
<accession>A0A840G8P2</accession>
<keyword evidence="13 19" id="KW-1133">Transmembrane helix</keyword>
<evidence type="ECO:0000256" key="9">
    <source>
        <dbReference type="ARBA" id="ARBA00022516"/>
    </source>
</evidence>
<comment type="similarity">
    <text evidence="5 18">Belongs to the CDS family.</text>
</comment>
<keyword evidence="15 19" id="KW-0472">Membrane</keyword>
<evidence type="ECO:0000313" key="20">
    <source>
        <dbReference type="EMBL" id="MBB4247068.1"/>
    </source>
</evidence>
<evidence type="ECO:0000256" key="8">
    <source>
        <dbReference type="ARBA" id="ARBA00022475"/>
    </source>
</evidence>
<evidence type="ECO:0000256" key="3">
    <source>
        <dbReference type="ARBA" id="ARBA00005119"/>
    </source>
</evidence>
<comment type="subcellular location">
    <subcellularLocation>
        <location evidence="2">Cell membrane</location>
        <topology evidence="2">Multi-pass membrane protein</topology>
    </subcellularLocation>
</comment>
<evidence type="ECO:0000256" key="7">
    <source>
        <dbReference type="ARBA" id="ARBA00019373"/>
    </source>
</evidence>
<name>A0A840G8P2_RHOTE</name>
<dbReference type="GO" id="GO:0004605">
    <property type="term" value="F:phosphatidate cytidylyltransferase activity"/>
    <property type="evidence" value="ECO:0007669"/>
    <property type="project" value="UniProtKB-EC"/>
</dbReference>
<feature type="transmembrane region" description="Helical" evidence="19">
    <location>
        <begin position="145"/>
        <end position="164"/>
    </location>
</feature>
<dbReference type="PROSITE" id="PS01315">
    <property type="entry name" value="CDS"/>
    <property type="match status" value="1"/>
</dbReference>
<keyword evidence="17" id="KW-1208">Phospholipid metabolism</keyword>
<evidence type="ECO:0000256" key="13">
    <source>
        <dbReference type="ARBA" id="ARBA00022989"/>
    </source>
</evidence>
<organism evidence="20 21">
    <name type="scientific">Rhodocyclus tenuis</name>
    <name type="common">Rhodospirillum tenue</name>
    <dbReference type="NCBI Taxonomy" id="1066"/>
    <lineage>
        <taxon>Bacteria</taxon>
        <taxon>Pseudomonadati</taxon>
        <taxon>Pseudomonadota</taxon>
        <taxon>Betaproteobacteria</taxon>
        <taxon>Rhodocyclales</taxon>
        <taxon>Rhodocyclaceae</taxon>
        <taxon>Rhodocyclus</taxon>
    </lineage>
</organism>
<sequence length="279" mass="29746">MLKTRVLTALILLAAFLLALFGLPPFGWAAVAGLIAAVAAWEWGALLRWSTPARAALGAITLIVCDALAVLMPAPLGLGDLFPLSLAWSFGSWFYQPAAAFWLLLVPLWLWRRWPLPGGALGLAVGAVVIFPTWLALLHLRQGGAVFLLAIMALVWVADIAAYFSGRAFGKHKLAPSISPGKTWEGAIGAGLAVLLYGYLLSDYLPPALRDSPLRLILVMFALTAVSVVGDLFESLLKRHAGLKDSSNILPGHGGVLDRIDSLTSTLPLVTLVWLAAQL</sequence>
<keyword evidence="8" id="KW-1003">Cell membrane</keyword>
<evidence type="ECO:0000256" key="6">
    <source>
        <dbReference type="ARBA" id="ARBA00012487"/>
    </source>
</evidence>
<comment type="pathway">
    <text evidence="3 18">Phospholipid metabolism; CDP-diacylglycerol biosynthesis; CDP-diacylglycerol from sn-glycerol 3-phosphate: step 3/3.</text>
</comment>
<dbReference type="AlphaFoldDB" id="A0A840G8P2"/>
<evidence type="ECO:0000256" key="12">
    <source>
        <dbReference type="ARBA" id="ARBA00022695"/>
    </source>
</evidence>
<proteinExistence type="inferred from homology"/>
<evidence type="ECO:0000256" key="18">
    <source>
        <dbReference type="RuleBase" id="RU003938"/>
    </source>
</evidence>
<evidence type="ECO:0000256" key="5">
    <source>
        <dbReference type="ARBA" id="ARBA00010185"/>
    </source>
</evidence>
<dbReference type="UniPathway" id="UPA00557">
    <property type="reaction ID" value="UER00614"/>
</dbReference>
<dbReference type="OrthoDB" id="9799199at2"/>
<evidence type="ECO:0000256" key="2">
    <source>
        <dbReference type="ARBA" id="ARBA00004651"/>
    </source>
</evidence>
<feature type="transmembrane region" description="Helical" evidence="19">
    <location>
        <begin position="116"/>
        <end position="138"/>
    </location>
</feature>
<evidence type="ECO:0000256" key="19">
    <source>
        <dbReference type="SAM" id="Phobius"/>
    </source>
</evidence>
<evidence type="ECO:0000256" key="10">
    <source>
        <dbReference type="ARBA" id="ARBA00022679"/>
    </source>
</evidence>
<dbReference type="Pfam" id="PF01148">
    <property type="entry name" value="CTP_transf_1"/>
    <property type="match status" value="1"/>
</dbReference>
<evidence type="ECO:0000256" key="1">
    <source>
        <dbReference type="ARBA" id="ARBA00001698"/>
    </source>
</evidence>
<comment type="caution">
    <text evidence="20">The sequence shown here is derived from an EMBL/GenBank/DDBJ whole genome shotgun (WGS) entry which is preliminary data.</text>
</comment>
<evidence type="ECO:0000256" key="14">
    <source>
        <dbReference type="ARBA" id="ARBA00023098"/>
    </source>
</evidence>
<feature type="transmembrane region" description="Helical" evidence="19">
    <location>
        <begin position="214"/>
        <end position="233"/>
    </location>
</feature>
<feature type="transmembrane region" description="Helical" evidence="19">
    <location>
        <begin position="86"/>
        <end position="110"/>
    </location>
</feature>
<feature type="transmembrane region" description="Helical" evidence="19">
    <location>
        <begin position="53"/>
        <end position="74"/>
    </location>
</feature>
<comment type="catalytic activity">
    <reaction evidence="1 18">
        <text>a 1,2-diacyl-sn-glycero-3-phosphate + CTP + H(+) = a CDP-1,2-diacyl-sn-glycerol + diphosphate</text>
        <dbReference type="Rhea" id="RHEA:16229"/>
        <dbReference type="ChEBI" id="CHEBI:15378"/>
        <dbReference type="ChEBI" id="CHEBI:33019"/>
        <dbReference type="ChEBI" id="CHEBI:37563"/>
        <dbReference type="ChEBI" id="CHEBI:58332"/>
        <dbReference type="ChEBI" id="CHEBI:58608"/>
        <dbReference type="EC" id="2.7.7.41"/>
    </reaction>
</comment>
<dbReference type="GO" id="GO:0005886">
    <property type="term" value="C:plasma membrane"/>
    <property type="evidence" value="ECO:0007669"/>
    <property type="project" value="UniProtKB-SubCell"/>
</dbReference>
<dbReference type="EMBL" id="JACIGE010000004">
    <property type="protein sequence ID" value="MBB4247068.1"/>
    <property type="molecule type" value="Genomic_DNA"/>
</dbReference>
<dbReference type="Proteomes" id="UP000587070">
    <property type="component" value="Unassembled WGS sequence"/>
</dbReference>
<keyword evidence="16" id="KW-0594">Phospholipid biosynthesis</keyword>
<keyword evidence="12 18" id="KW-0548">Nucleotidyltransferase</keyword>